<dbReference type="Pfam" id="PF22945">
    <property type="entry name" value="LEM-3_GIY-YIG"/>
    <property type="match status" value="1"/>
</dbReference>
<reference evidence="2 3" key="1">
    <citation type="submission" date="2019-11" db="EMBL/GenBank/DDBJ databases">
        <authorList>
            <person name="Lewis R."/>
            <person name="Clooney A.G."/>
            <person name="Stockdale S.R."/>
            <person name="Buttimer C."/>
            <person name="Draper L.A."/>
            <person name="Ross R.P."/>
            <person name="Hill C."/>
        </authorList>
    </citation>
    <scope>NUCLEOTIDE SEQUENCE [LARGE SCALE GENOMIC DNA]</scope>
</reference>
<keyword evidence="3" id="KW-1185">Reference proteome</keyword>
<proteinExistence type="predicted"/>
<accession>A0A6B7ZFG3</accession>
<organism evidence="2 3">
    <name type="scientific">Klebsiella phage N1M2</name>
    <dbReference type="NCBI Taxonomy" id="2664939"/>
    <lineage>
        <taxon>Viruses</taxon>
        <taxon>Duplodnaviria</taxon>
        <taxon>Heunggongvirae</taxon>
        <taxon>Uroviricota</taxon>
        <taxon>Caudoviricetes</taxon>
        <taxon>Chimalliviridae</taxon>
        <taxon>Nimduovirus</taxon>
        <taxon>Nimduovirus N1M2</taxon>
    </lineage>
</organism>
<evidence type="ECO:0000259" key="1">
    <source>
        <dbReference type="PROSITE" id="PS50164"/>
    </source>
</evidence>
<dbReference type="Proteomes" id="UP000464669">
    <property type="component" value="Segment"/>
</dbReference>
<sequence>MFNQATIEQLGYYVYSLTDPRTNKVFYIGKGCGQRVYMHVQDAVKSPRKSDKLDTIRDIHAAGLEVEHCIIRHGMSEEAAFEVEAAMIDMHLDLTNIVKGHGVYRGPQSAEELDIRYAAEEADFGDLKVMMIKINNTYGKMDTWDATRFAWTVNPNVAMCADVVVGVANGIIRGVYIPEGWVKSIMEEEPELYAYHNLTQKDHKNRKVLVGHPAPAELQERLLNKQIPAEYSMKGTQISFRYNFVKRK</sequence>
<dbReference type="CDD" id="cd10440">
    <property type="entry name" value="GIY-YIG_COG3680"/>
    <property type="match status" value="1"/>
</dbReference>
<dbReference type="PROSITE" id="PS50164">
    <property type="entry name" value="GIY_YIG"/>
    <property type="match status" value="1"/>
</dbReference>
<protein>
    <submittedName>
        <fullName evidence="2">Putative homing nuclease</fullName>
    </submittedName>
</protein>
<dbReference type="InterPro" id="IPR000305">
    <property type="entry name" value="GIY-YIG_endonuc"/>
</dbReference>
<dbReference type="EMBL" id="MN642089">
    <property type="protein sequence ID" value="QGH71994.1"/>
    <property type="molecule type" value="Genomic_DNA"/>
</dbReference>
<evidence type="ECO:0000313" key="2">
    <source>
        <dbReference type="EMBL" id="QGH71994.1"/>
    </source>
</evidence>
<name>A0A6B7ZFG3_9CAUD</name>
<evidence type="ECO:0000313" key="3">
    <source>
        <dbReference type="Proteomes" id="UP000464669"/>
    </source>
</evidence>
<gene>
    <name evidence="2" type="ORF">N1M2_131</name>
</gene>
<feature type="domain" description="GIY-YIG" evidence="1">
    <location>
        <begin position="10"/>
        <end position="97"/>
    </location>
</feature>